<dbReference type="Proteomes" id="UP000565262">
    <property type="component" value="Unassembled WGS sequence"/>
</dbReference>
<dbReference type="EMBL" id="JACJFM010000004">
    <property type="protein sequence ID" value="MBB1485818.1"/>
    <property type="molecule type" value="Genomic_DNA"/>
</dbReference>
<accession>A0A839ILI0</accession>
<evidence type="ECO:0000313" key="1">
    <source>
        <dbReference type="EMBL" id="MBB1485818.1"/>
    </source>
</evidence>
<name>A0A839ILI0_9GAMM</name>
<evidence type="ECO:0000313" key="2">
    <source>
        <dbReference type="Proteomes" id="UP000565262"/>
    </source>
</evidence>
<dbReference type="RefSeq" id="WP_182807608.1">
    <property type="nucleotide sequence ID" value="NZ_JACJFM010000004.1"/>
</dbReference>
<dbReference type="AlphaFoldDB" id="A0A839ILI0"/>
<proteinExistence type="predicted"/>
<comment type="caution">
    <text evidence="1">The sequence shown here is derived from an EMBL/GenBank/DDBJ whole genome shotgun (WGS) entry which is preliminary data.</text>
</comment>
<sequence>MKNASQPQYSDAEALKDQIITGSVETVGTLINDAACDRDRILIASSIASLTLGMLYSVKGEDDFDLFLKDLVRLIKEDPLPLLTCKPERLN</sequence>
<keyword evidence="2" id="KW-1185">Reference proteome</keyword>
<protein>
    <submittedName>
        <fullName evidence="1">Uncharacterized protein</fullName>
    </submittedName>
</protein>
<organism evidence="1 2">
    <name type="scientific">Oceanospirillum sediminis</name>
    <dbReference type="NCBI Taxonomy" id="2760088"/>
    <lineage>
        <taxon>Bacteria</taxon>
        <taxon>Pseudomonadati</taxon>
        <taxon>Pseudomonadota</taxon>
        <taxon>Gammaproteobacteria</taxon>
        <taxon>Oceanospirillales</taxon>
        <taxon>Oceanospirillaceae</taxon>
        <taxon>Oceanospirillum</taxon>
    </lineage>
</organism>
<gene>
    <name evidence="1" type="ORF">H4O21_04225</name>
</gene>
<reference evidence="1 2" key="1">
    <citation type="submission" date="2020-08" db="EMBL/GenBank/DDBJ databases">
        <title>Oceanospirillum sp. nov. isolated from marine sediment.</title>
        <authorList>
            <person name="Ji X."/>
        </authorList>
    </citation>
    <scope>NUCLEOTIDE SEQUENCE [LARGE SCALE GENOMIC DNA]</scope>
    <source>
        <strain evidence="1 2">D5</strain>
    </source>
</reference>